<feature type="domain" description="Porin" evidence="12">
    <location>
        <begin position="7"/>
        <end position="318"/>
    </location>
</feature>
<dbReference type="InterPro" id="IPR002299">
    <property type="entry name" value="Porin_Neis"/>
</dbReference>
<evidence type="ECO:0000256" key="1">
    <source>
        <dbReference type="ARBA" id="ARBA00004571"/>
    </source>
</evidence>
<evidence type="ECO:0000256" key="8">
    <source>
        <dbReference type="ARBA" id="ARBA00023114"/>
    </source>
</evidence>
<dbReference type="Proteomes" id="UP000193228">
    <property type="component" value="Unassembled WGS sequence"/>
</dbReference>
<keyword evidence="14" id="KW-1185">Reference proteome</keyword>
<dbReference type="OrthoDB" id="5289162at2"/>
<evidence type="ECO:0000256" key="11">
    <source>
        <dbReference type="SAM" id="SignalP"/>
    </source>
</evidence>
<dbReference type="PANTHER" id="PTHR34501">
    <property type="entry name" value="PROTEIN YDDL-RELATED"/>
    <property type="match status" value="1"/>
</dbReference>
<keyword evidence="8" id="KW-0626">Porin</keyword>
<gene>
    <name evidence="13" type="ORF">SAMN06265784_10669</name>
</gene>
<evidence type="ECO:0000256" key="5">
    <source>
        <dbReference type="ARBA" id="ARBA00022692"/>
    </source>
</evidence>
<dbReference type="GO" id="GO:0046930">
    <property type="term" value="C:pore complex"/>
    <property type="evidence" value="ECO:0007669"/>
    <property type="project" value="UniProtKB-KW"/>
</dbReference>
<reference evidence="14" key="1">
    <citation type="submission" date="2017-04" db="EMBL/GenBank/DDBJ databases">
        <authorList>
            <person name="Varghese N."/>
            <person name="Submissions S."/>
        </authorList>
    </citation>
    <scope>NUCLEOTIDE SEQUENCE [LARGE SCALE GENOMIC DNA]</scope>
    <source>
        <strain evidence="14">LMG 29540</strain>
    </source>
</reference>
<keyword evidence="10" id="KW-0998">Cell outer membrane</keyword>
<evidence type="ECO:0000256" key="10">
    <source>
        <dbReference type="ARBA" id="ARBA00023237"/>
    </source>
</evidence>
<protein>
    <submittedName>
        <fullName evidence="13">Outer membrane protein (Porin)</fullName>
    </submittedName>
</protein>
<evidence type="ECO:0000256" key="6">
    <source>
        <dbReference type="ARBA" id="ARBA00022729"/>
    </source>
</evidence>
<dbReference type="CDD" id="cd00342">
    <property type="entry name" value="gram_neg_porins"/>
    <property type="match status" value="1"/>
</dbReference>
<evidence type="ECO:0000259" key="12">
    <source>
        <dbReference type="Pfam" id="PF13609"/>
    </source>
</evidence>
<feature type="chain" id="PRO_5012643259" evidence="11">
    <location>
        <begin position="21"/>
        <end position="361"/>
    </location>
</feature>
<feature type="signal peptide" evidence="11">
    <location>
        <begin position="1"/>
        <end position="20"/>
    </location>
</feature>
<comment type="subunit">
    <text evidence="2">Homotrimer.</text>
</comment>
<dbReference type="RefSeq" id="WP_085485904.1">
    <property type="nucleotide sequence ID" value="NZ_FXAT01000006.1"/>
</dbReference>
<organism evidence="13 14">
    <name type="scientific">Paraburkholderia susongensis</name>
    <dbReference type="NCBI Taxonomy" id="1515439"/>
    <lineage>
        <taxon>Bacteria</taxon>
        <taxon>Pseudomonadati</taxon>
        <taxon>Pseudomonadota</taxon>
        <taxon>Betaproteobacteria</taxon>
        <taxon>Burkholderiales</taxon>
        <taxon>Burkholderiaceae</taxon>
        <taxon>Paraburkholderia</taxon>
    </lineage>
</organism>
<name>A0A1X7LH77_9BURK</name>
<dbReference type="InterPro" id="IPR033900">
    <property type="entry name" value="Gram_neg_porin_domain"/>
</dbReference>
<evidence type="ECO:0000256" key="4">
    <source>
        <dbReference type="ARBA" id="ARBA00022452"/>
    </source>
</evidence>
<keyword evidence="9" id="KW-0472">Membrane</keyword>
<keyword evidence="5" id="KW-0812">Transmembrane</keyword>
<dbReference type="InterPro" id="IPR050298">
    <property type="entry name" value="Gram-neg_bact_OMP"/>
</dbReference>
<evidence type="ECO:0000256" key="3">
    <source>
        <dbReference type="ARBA" id="ARBA00022448"/>
    </source>
</evidence>
<accession>A0A1X7LH77</accession>
<dbReference type="GO" id="GO:0015288">
    <property type="term" value="F:porin activity"/>
    <property type="evidence" value="ECO:0007669"/>
    <property type="project" value="UniProtKB-KW"/>
</dbReference>
<evidence type="ECO:0000256" key="9">
    <source>
        <dbReference type="ARBA" id="ARBA00023136"/>
    </source>
</evidence>
<evidence type="ECO:0000256" key="2">
    <source>
        <dbReference type="ARBA" id="ARBA00011233"/>
    </source>
</evidence>
<dbReference type="EMBL" id="FXAT01000006">
    <property type="protein sequence ID" value="SMG53030.1"/>
    <property type="molecule type" value="Genomic_DNA"/>
</dbReference>
<dbReference type="STRING" id="1515439.SAMN06265784_10669"/>
<keyword evidence="3" id="KW-0813">Transport</keyword>
<dbReference type="GO" id="GO:0006811">
    <property type="term" value="P:monoatomic ion transport"/>
    <property type="evidence" value="ECO:0007669"/>
    <property type="project" value="UniProtKB-KW"/>
</dbReference>
<sequence>MRRLTIAAAIAMATAGSAYAQSSVTLYGIVSTGITYISNQGGKSNVRLDSGINQADRFGFRGNEDLGGGLRAIFTLESGFDLSTGKLGNGGALFGRRAYVGMASDRFGTLTLGRDYDFVYDFTSLYSNVVQFAPSYSFHLAYDIDRIAGEAVNNAVKYRSPQIAGFVVGGMYGFSNVAGSFGGAPGNPRVYSVGFTFVPSSGAPYSLAGAFTKTNGAAGTLAQIALNANSIETAAAGGRVTFGPVSLNGLYTYTNATSVTGAALITQVYEAGLVYQFTPFLNTGAGYAYIDQRTGKFHLVSATIDYRLSKRTDVYLFGTWQHAFAGAGPAGNFLVVTPGTTNGYSSSANQLAVQLGIRQLF</sequence>
<comment type="subcellular location">
    <subcellularLocation>
        <location evidence="1">Cell outer membrane</location>
        <topology evidence="1">Multi-pass membrane protein</topology>
    </subcellularLocation>
</comment>
<dbReference type="Pfam" id="PF13609">
    <property type="entry name" value="Porin_4"/>
    <property type="match status" value="1"/>
</dbReference>
<evidence type="ECO:0000313" key="13">
    <source>
        <dbReference type="EMBL" id="SMG53030.1"/>
    </source>
</evidence>
<dbReference type="AlphaFoldDB" id="A0A1X7LH77"/>
<dbReference type="GO" id="GO:0009279">
    <property type="term" value="C:cell outer membrane"/>
    <property type="evidence" value="ECO:0007669"/>
    <property type="project" value="UniProtKB-SubCell"/>
</dbReference>
<evidence type="ECO:0000256" key="7">
    <source>
        <dbReference type="ARBA" id="ARBA00023065"/>
    </source>
</evidence>
<evidence type="ECO:0000313" key="14">
    <source>
        <dbReference type="Proteomes" id="UP000193228"/>
    </source>
</evidence>
<dbReference type="InterPro" id="IPR023614">
    <property type="entry name" value="Porin_dom_sf"/>
</dbReference>
<dbReference type="Gene3D" id="2.40.160.10">
    <property type="entry name" value="Porin"/>
    <property type="match status" value="1"/>
</dbReference>
<proteinExistence type="predicted"/>
<keyword evidence="6 11" id="KW-0732">Signal</keyword>
<keyword evidence="4" id="KW-1134">Transmembrane beta strand</keyword>
<dbReference type="PRINTS" id="PR00184">
    <property type="entry name" value="NEISSPPORIN"/>
</dbReference>
<dbReference type="PANTHER" id="PTHR34501:SF9">
    <property type="entry name" value="MAJOR OUTER MEMBRANE PROTEIN P.IA"/>
    <property type="match status" value="1"/>
</dbReference>
<keyword evidence="7" id="KW-0406">Ion transport</keyword>
<dbReference type="SUPFAM" id="SSF56935">
    <property type="entry name" value="Porins"/>
    <property type="match status" value="1"/>
</dbReference>